<dbReference type="InterPro" id="IPR025697">
    <property type="entry name" value="CLU_dom"/>
</dbReference>
<feature type="domain" description="Clu" evidence="5">
    <location>
        <begin position="343"/>
        <end position="618"/>
    </location>
</feature>
<feature type="region of interest" description="Disordered" evidence="3">
    <location>
        <begin position="167"/>
        <end position="190"/>
    </location>
</feature>
<feature type="region of interest" description="Disordered" evidence="3">
    <location>
        <begin position="1203"/>
        <end position="1226"/>
    </location>
</feature>
<evidence type="ECO:0008006" key="8">
    <source>
        <dbReference type="Google" id="ProtNLM"/>
    </source>
</evidence>
<dbReference type="Pfam" id="PF13374">
    <property type="entry name" value="TPR_10"/>
    <property type="match status" value="1"/>
</dbReference>
<dbReference type="Pfam" id="PF13920">
    <property type="entry name" value="zf-C3HC4_3"/>
    <property type="match status" value="1"/>
</dbReference>
<feature type="compositionally biased region" description="Low complexity" evidence="3">
    <location>
        <begin position="1408"/>
        <end position="1421"/>
    </location>
</feature>
<evidence type="ECO:0000259" key="4">
    <source>
        <dbReference type="PROSITE" id="PS50089"/>
    </source>
</evidence>
<organism evidence="6 7">
    <name type="scientific">Cymbomonas tetramitiformis</name>
    <dbReference type="NCBI Taxonomy" id="36881"/>
    <lineage>
        <taxon>Eukaryota</taxon>
        <taxon>Viridiplantae</taxon>
        <taxon>Chlorophyta</taxon>
        <taxon>Pyramimonadophyceae</taxon>
        <taxon>Pyramimonadales</taxon>
        <taxon>Pyramimonadaceae</taxon>
        <taxon>Cymbomonas</taxon>
    </lineage>
</organism>
<evidence type="ECO:0000256" key="3">
    <source>
        <dbReference type="SAM" id="MobiDB-lite"/>
    </source>
</evidence>
<name>A0AAE0GB87_9CHLO</name>
<dbReference type="SUPFAM" id="SSF48452">
    <property type="entry name" value="TPR-like"/>
    <property type="match status" value="2"/>
</dbReference>
<feature type="compositionally biased region" description="Low complexity" evidence="3">
    <location>
        <begin position="1472"/>
        <end position="1493"/>
    </location>
</feature>
<sequence>MFESARVAEQSIPTHNDVWEHEHNKIQGKKKHRKKHKASDVDELALKNGSAVMKAPPVIVEVTLVLPEGKSLELKAVSTDTLADVRLMLAELVDTCHETCYGFSHEVRGSDLRDAQKLTLLKPTVLRLERKAYPDAAAAEENVRRLLELLACTTELGSKGWETWGKSWGGPVAPNAGGKKAKKAELGGKRAQPTASAEHLQFVNDAIKRAGCDGGGLCKPPQLGSYHSFMAIGVTPPLKTVRRMPAGHWSGGKALPGEFFCLEVVDGSGALVEVSCMEEGFKAKAGEGFGEAAASMVHLLQQSSSHFRTAYDHLKRSLMRRNPFGNLPAGLRANMWLALPSAAASPQDPPPMPSEDPAWGGLSAGWKMAGCKRNWAAEFRECAAMPGASTAERVTRDRRLFLLHSSFMAAALQLVASDVGRHAAQHGASAAAARRSDSLGGDCGGLTLRVLATALGSHLPEDLPGLRAEVDATSQRALLKGLTADENTGARDIHTLTSVRIWHHGTQFCVTTREMSPEEAQGAVRVDSEAEPAARCEGAGSFNPHSLRVLLHSATPEDGSPTEHTAHSMQAAEAVVLKLLADAPEPPSTVLEPTLRWELGVSWLQHLNREKGDEAGEAGAGRAFAEATKREPETSLVEAVLEMMGEEVAEKFAASGTGLERMARGELLRCAQEYYNETALTRLMTDFESLELSPVDGRTLTDLLHTHGVNMRSLGHVATSAAALPHVRRLCVAEMLVRALKRLLWAILATAPREEQAAGVAVTLNAALGASGAACQEEVRGWVARYISGRFRYELKPEDLVEMRALSLLRSVCVKAGVEVVARDYDFGAANPFTPRDVVAVVPVCLQVPHSSADGRNLLERSKTALDKGMVEEAVQLGAAALQRLEQVCGRRHHITAGALSLMSVVLYHAGDFCQAVVHQLRALSINEREVGLDHPDTIKAYGDIAVFYYRLQEMEVAMSYVSRALFLLHLACGGDHPNSAATYINVAMMEQGRGRPAQGLRYLQEALRCNVRLLGAEHVQTAATYHAMAVALSQMEAYPLSVQHERTALGILRLRLGPDDLRTKDALAWLDFFDCKALDQEEALRRGASPPDNSVGSKGHLCVSDLLKFIDTDPAPDASSKKKNRQRQSPASKSSTCGGFGGGLSSPPPAGSSEAASGPAGEPEVADDAAANEVAVVETSATEAAVATEMAVVQTVDTGMAEMNPQAGTGQKELTPEEPSVKRDDAQDTFCSVGSAGVDMEGTPDFIKQGMPWQAEEAADKRGGAKNRSVCTLFADCPHTPPSTPQVRAPEWEQTAEPIRSIASCSSLSSHASSHASSAATGTTGSSATTTSGSSSCSSQMGDSECQLYVEEGEVLAMPEGAAWDEEGEMELFMAALSGKMELVRDLLEARVNDQALTQHAAVAAPMGAAGEEAAETMGGAPSGEAEGTTADAPPQPPSLQLGQWQQARPRLSCGAGGHEDGLPHASGPQSSAADDGPAAAADEGAAATSSSKVGAARGVETGGETGQCGARAELQVAGEARSAGGGEPASSGTSNTLEPLAGVRLEEGEPSRSRQLPEPLAGLRPDEMLWALQQARQSLAHLREGGGIPSGLAAMDPLALLEVKQALERECLKLDLSTLAHSSRKQRNTAQQPGGLWSGEQPDGICASRDAATWRDAGAEGTLRRGETPLAGQGGCRSRMGEGEADRATGEMAVCDEAVTEATMGSLGKKERDRKRKARQRERKVVEAYEALQRARAEVQQEGQLKGSTILQEAVHVASRAARHSDWGLLQDALQGAQGELAVLQDAEQAQQRARSEEALEQHMLRAAARAGVAPRRPPCKAADGQGVVTSRALAAASGLAPGVGVEHVASVALEDLKQRHTCVVCLEVPKDTVCFPCKHVSMCEWCTELLSAGQEFSCPICRAPVSHHIKIYQ</sequence>
<dbReference type="GO" id="GO:0005737">
    <property type="term" value="C:cytoplasm"/>
    <property type="evidence" value="ECO:0007669"/>
    <property type="project" value="UniProtKB-ARBA"/>
</dbReference>
<dbReference type="InterPro" id="IPR013083">
    <property type="entry name" value="Znf_RING/FYVE/PHD"/>
</dbReference>
<feature type="compositionally biased region" description="Basic and acidic residues" evidence="3">
    <location>
        <begin position="1681"/>
        <end position="1690"/>
    </location>
</feature>
<dbReference type="Gene3D" id="3.30.40.10">
    <property type="entry name" value="Zinc/RING finger domain, C3HC4 (zinc finger)"/>
    <property type="match status" value="1"/>
</dbReference>
<comment type="caution">
    <text evidence="6">The sequence shown here is derived from an EMBL/GenBank/DDBJ whole genome shotgun (WGS) entry which is preliminary data.</text>
</comment>
<feature type="region of interest" description="Disordered" evidence="3">
    <location>
        <begin position="1277"/>
        <end position="1296"/>
    </location>
</feature>
<dbReference type="Pfam" id="PF13424">
    <property type="entry name" value="TPR_12"/>
    <property type="match status" value="1"/>
</dbReference>
<dbReference type="InterPro" id="IPR027523">
    <property type="entry name" value="CLU_prot"/>
</dbReference>
<evidence type="ECO:0000313" key="6">
    <source>
        <dbReference type="EMBL" id="KAK3274994.1"/>
    </source>
</evidence>
<keyword evidence="1" id="KW-0963">Cytoplasm</keyword>
<feature type="compositionally biased region" description="Low complexity" evidence="3">
    <location>
        <begin position="1152"/>
        <end position="1168"/>
    </location>
</feature>
<feature type="compositionally biased region" description="Low complexity" evidence="3">
    <location>
        <begin position="169"/>
        <end position="178"/>
    </location>
</feature>
<feature type="region of interest" description="Disordered" evidence="3">
    <location>
        <begin position="1408"/>
        <end position="1541"/>
    </location>
</feature>
<feature type="region of interest" description="Disordered" evidence="3">
    <location>
        <begin position="1623"/>
        <end position="1647"/>
    </location>
</feature>
<dbReference type="SMART" id="SM00184">
    <property type="entry name" value="RING"/>
    <property type="match status" value="1"/>
</dbReference>
<dbReference type="InterPro" id="IPR001841">
    <property type="entry name" value="Znf_RING"/>
</dbReference>
<evidence type="ECO:0000313" key="7">
    <source>
        <dbReference type="Proteomes" id="UP001190700"/>
    </source>
</evidence>
<feature type="domain" description="RING-type" evidence="4">
    <location>
        <begin position="1865"/>
        <end position="1905"/>
    </location>
</feature>
<dbReference type="PROSITE" id="PS50089">
    <property type="entry name" value="ZF_RING_2"/>
    <property type="match status" value="1"/>
</dbReference>
<keyword evidence="2" id="KW-0862">Zinc</keyword>
<feature type="region of interest" description="Disordered" evidence="3">
    <location>
        <begin position="1114"/>
        <end position="1168"/>
    </location>
</feature>
<feature type="region of interest" description="Disordered" evidence="3">
    <location>
        <begin position="1659"/>
        <end position="1690"/>
    </location>
</feature>
<proteinExistence type="predicted"/>
<dbReference type="EMBL" id="LGRX02007448">
    <property type="protein sequence ID" value="KAK3274994.1"/>
    <property type="molecule type" value="Genomic_DNA"/>
</dbReference>
<keyword evidence="2" id="KW-0479">Metal-binding</keyword>
<dbReference type="Pfam" id="PF12807">
    <property type="entry name" value="eIF3_p135"/>
    <property type="match status" value="2"/>
</dbReference>
<dbReference type="PANTHER" id="PTHR12601">
    <property type="entry name" value="EUKARYOTIC TRANSLATION INITIATION FACTOR 3 SUBUNIT EIF-3"/>
    <property type="match status" value="1"/>
</dbReference>
<dbReference type="PANTHER" id="PTHR12601:SF17">
    <property type="entry name" value="PROTEIN REDUCED CHLOROPLAST COVERAGE 1"/>
    <property type="match status" value="1"/>
</dbReference>
<dbReference type="SUPFAM" id="SSF57850">
    <property type="entry name" value="RING/U-box"/>
    <property type="match status" value="1"/>
</dbReference>
<dbReference type="CDD" id="cd15466">
    <property type="entry name" value="CLU-central"/>
    <property type="match status" value="1"/>
</dbReference>
<evidence type="ECO:0000259" key="5">
    <source>
        <dbReference type="PROSITE" id="PS51823"/>
    </source>
</evidence>
<protein>
    <recommendedName>
        <fullName evidence="8">Clustered mitochondria protein homolog</fullName>
    </recommendedName>
</protein>
<evidence type="ECO:0000256" key="2">
    <source>
        <dbReference type="PROSITE-ProRule" id="PRU00175"/>
    </source>
</evidence>
<dbReference type="Proteomes" id="UP001190700">
    <property type="component" value="Unassembled WGS sequence"/>
</dbReference>
<feature type="region of interest" description="Disordered" evidence="3">
    <location>
        <begin position="1314"/>
        <end position="1342"/>
    </location>
</feature>
<dbReference type="PROSITE" id="PS51823">
    <property type="entry name" value="CLU"/>
    <property type="match status" value="1"/>
</dbReference>
<dbReference type="InterPro" id="IPR033646">
    <property type="entry name" value="CLU-central"/>
</dbReference>
<evidence type="ECO:0000256" key="1">
    <source>
        <dbReference type="ARBA" id="ARBA00022490"/>
    </source>
</evidence>
<keyword evidence="7" id="KW-1185">Reference proteome</keyword>
<dbReference type="InterPro" id="IPR011990">
    <property type="entry name" value="TPR-like_helical_dom_sf"/>
</dbReference>
<dbReference type="Gene3D" id="1.25.40.10">
    <property type="entry name" value="Tetratricopeptide repeat domain"/>
    <property type="match status" value="1"/>
</dbReference>
<dbReference type="GO" id="GO:0008270">
    <property type="term" value="F:zinc ion binding"/>
    <property type="evidence" value="ECO:0007669"/>
    <property type="project" value="UniProtKB-KW"/>
</dbReference>
<feature type="compositionally biased region" description="Low complexity" evidence="3">
    <location>
        <begin position="1314"/>
        <end position="1340"/>
    </location>
</feature>
<reference evidence="6 7" key="1">
    <citation type="journal article" date="2015" name="Genome Biol. Evol.">
        <title>Comparative Genomics of a Bacterivorous Green Alga Reveals Evolutionary Causalities and Consequences of Phago-Mixotrophic Mode of Nutrition.</title>
        <authorList>
            <person name="Burns J.A."/>
            <person name="Paasch A."/>
            <person name="Narechania A."/>
            <person name="Kim E."/>
        </authorList>
    </citation>
    <scope>NUCLEOTIDE SEQUENCE [LARGE SCALE GENOMIC DNA]</scope>
    <source>
        <strain evidence="6 7">PLY_AMNH</strain>
    </source>
</reference>
<keyword evidence="2" id="KW-0863">Zinc-finger</keyword>
<gene>
    <name evidence="6" type="ORF">CYMTET_16854</name>
</gene>
<accession>A0AAE0GB87</accession>